<dbReference type="Proteomes" id="UP000193144">
    <property type="component" value="Unassembled WGS sequence"/>
</dbReference>
<dbReference type="EMBL" id="MCFA01000041">
    <property type="protein sequence ID" value="ORY13538.1"/>
    <property type="molecule type" value="Genomic_DNA"/>
</dbReference>
<dbReference type="InterPro" id="IPR007138">
    <property type="entry name" value="ABM_dom"/>
</dbReference>
<organism evidence="2 3">
    <name type="scientific">Clohesyomyces aquaticus</name>
    <dbReference type="NCBI Taxonomy" id="1231657"/>
    <lineage>
        <taxon>Eukaryota</taxon>
        <taxon>Fungi</taxon>
        <taxon>Dikarya</taxon>
        <taxon>Ascomycota</taxon>
        <taxon>Pezizomycotina</taxon>
        <taxon>Dothideomycetes</taxon>
        <taxon>Pleosporomycetidae</taxon>
        <taxon>Pleosporales</taxon>
        <taxon>Lindgomycetaceae</taxon>
        <taxon>Clohesyomyces</taxon>
    </lineage>
</organism>
<feature type="domain" description="ABM" evidence="1">
    <location>
        <begin position="112"/>
        <end position="202"/>
    </location>
</feature>
<evidence type="ECO:0000313" key="2">
    <source>
        <dbReference type="EMBL" id="ORY13538.1"/>
    </source>
</evidence>
<protein>
    <recommendedName>
        <fullName evidence="1">ABM domain-containing protein</fullName>
    </recommendedName>
</protein>
<dbReference type="Gene3D" id="3.30.70.100">
    <property type="match status" value="2"/>
</dbReference>
<dbReference type="OrthoDB" id="3542212at2759"/>
<dbReference type="AlphaFoldDB" id="A0A1Y1ZTI7"/>
<comment type="caution">
    <text evidence="2">The sequence shown here is derived from an EMBL/GenBank/DDBJ whole genome shotgun (WGS) entry which is preliminary data.</text>
</comment>
<name>A0A1Y1ZTI7_9PLEO</name>
<gene>
    <name evidence="2" type="ORF">BCR34DRAFT_265664</name>
</gene>
<dbReference type="PANTHER" id="PTHR42052:SF1">
    <property type="entry name" value="ABM DOMAIN-CONTAINING PROTEIN"/>
    <property type="match status" value="1"/>
</dbReference>
<proteinExistence type="predicted"/>
<dbReference type="PANTHER" id="PTHR42052">
    <property type="entry name" value="ABM DOMAIN-CONTAINING PROTEIN"/>
    <property type="match status" value="1"/>
</dbReference>
<dbReference type="PROSITE" id="PS51725">
    <property type="entry name" value="ABM"/>
    <property type="match status" value="1"/>
</dbReference>
<evidence type="ECO:0000313" key="3">
    <source>
        <dbReference type="Proteomes" id="UP000193144"/>
    </source>
</evidence>
<dbReference type="InterPro" id="IPR011008">
    <property type="entry name" value="Dimeric_a/b-barrel"/>
</dbReference>
<accession>A0A1Y1ZTI7</accession>
<dbReference type="Pfam" id="PF03992">
    <property type="entry name" value="ABM"/>
    <property type="match status" value="1"/>
</dbReference>
<keyword evidence="3" id="KW-1185">Reference proteome</keyword>
<dbReference type="SUPFAM" id="SSF54909">
    <property type="entry name" value="Dimeric alpha+beta barrel"/>
    <property type="match status" value="1"/>
</dbReference>
<reference evidence="2 3" key="1">
    <citation type="submission" date="2016-07" db="EMBL/GenBank/DDBJ databases">
        <title>Pervasive Adenine N6-methylation of Active Genes in Fungi.</title>
        <authorList>
            <consortium name="DOE Joint Genome Institute"/>
            <person name="Mondo S.J."/>
            <person name="Dannebaum R.O."/>
            <person name="Kuo R.C."/>
            <person name="Labutti K."/>
            <person name="Haridas S."/>
            <person name="Kuo A."/>
            <person name="Salamov A."/>
            <person name="Ahrendt S.R."/>
            <person name="Lipzen A."/>
            <person name="Sullivan W."/>
            <person name="Andreopoulos W.B."/>
            <person name="Clum A."/>
            <person name="Lindquist E."/>
            <person name="Daum C."/>
            <person name="Ramamoorthy G.K."/>
            <person name="Gryganskyi A."/>
            <person name="Culley D."/>
            <person name="Magnuson J.K."/>
            <person name="James T.Y."/>
            <person name="O'Malley M.A."/>
            <person name="Stajich J.E."/>
            <person name="Spatafora J.W."/>
            <person name="Visel A."/>
            <person name="Grigoriev I.V."/>
        </authorList>
    </citation>
    <scope>NUCLEOTIDE SEQUENCE [LARGE SCALE GENOMIC DNA]</scope>
    <source>
        <strain evidence="2 3">CBS 115471</strain>
    </source>
</reference>
<evidence type="ECO:0000259" key="1">
    <source>
        <dbReference type="PROSITE" id="PS51725"/>
    </source>
</evidence>
<sequence length="206" mass="23781">MTITEIALLRLSLNISADDSSLRSKLTHAKDVMEGYTGRRFYYLQQVEDPKLLYIIGEWESLDQHMNGFIPSADNQALLECLKDNLSVEWLHHIDAPHSALPLPTADGEPCFWSIGRHFIKPGQKEKFKETFENTKQHVQDLVTKGTIGGGWRMETEELDEFVLFTPWTDVEQHQAFAKTDGFKEYFKITEYLDHADIKHAKLLEL</sequence>